<evidence type="ECO:0000256" key="6">
    <source>
        <dbReference type="ARBA" id="ARBA00022989"/>
    </source>
</evidence>
<feature type="transmembrane region" description="Helical" evidence="8">
    <location>
        <begin position="174"/>
        <end position="196"/>
    </location>
</feature>
<feature type="transmembrane region" description="Helical" evidence="8">
    <location>
        <begin position="40"/>
        <end position="58"/>
    </location>
</feature>
<evidence type="ECO:0000256" key="5">
    <source>
        <dbReference type="ARBA" id="ARBA00022692"/>
    </source>
</evidence>
<dbReference type="InterPro" id="IPR035906">
    <property type="entry name" value="MetI-like_sf"/>
</dbReference>
<gene>
    <name evidence="10" type="ORF">O4328_32080</name>
    <name evidence="11" type="ORF">Q5707_20640</name>
</gene>
<evidence type="ECO:0000313" key="10">
    <source>
        <dbReference type="EMBL" id="MCZ4588261.1"/>
    </source>
</evidence>
<evidence type="ECO:0000256" key="4">
    <source>
        <dbReference type="ARBA" id="ARBA00022519"/>
    </source>
</evidence>
<reference evidence="11" key="2">
    <citation type="submission" date="2023-07" db="EMBL/GenBank/DDBJ databases">
        <title>Genomic analysis of Rhodococcus opacus VOC-14 with glycol ethers degradation activity.</title>
        <authorList>
            <person name="Narkevich D.A."/>
            <person name="Hlushen A.M."/>
            <person name="Akhremchuk A.E."/>
            <person name="Sikolenko M.A."/>
            <person name="Valentovich L.N."/>
        </authorList>
    </citation>
    <scope>NUCLEOTIDE SEQUENCE</scope>
    <source>
        <strain evidence="11">VOC-14</strain>
    </source>
</reference>
<keyword evidence="2 8" id="KW-0813">Transport</keyword>
<keyword evidence="6 8" id="KW-1133">Transmembrane helix</keyword>
<keyword evidence="4" id="KW-0997">Cell inner membrane</keyword>
<dbReference type="EMBL" id="JAPWIS010000021">
    <property type="protein sequence ID" value="MCZ4588261.1"/>
    <property type="molecule type" value="Genomic_DNA"/>
</dbReference>
<keyword evidence="5 8" id="KW-0812">Transmembrane</keyword>
<dbReference type="PANTHER" id="PTHR43357:SF4">
    <property type="entry name" value="INNER MEMBRANE ABC TRANSPORTER PERMEASE PROTEIN YDCV"/>
    <property type="match status" value="1"/>
</dbReference>
<evidence type="ECO:0000256" key="8">
    <source>
        <dbReference type="RuleBase" id="RU363032"/>
    </source>
</evidence>
<evidence type="ECO:0000256" key="2">
    <source>
        <dbReference type="ARBA" id="ARBA00022448"/>
    </source>
</evidence>
<dbReference type="RefSeq" id="WP_182624954.1">
    <property type="nucleotide sequence ID" value="NZ_CP130953.1"/>
</dbReference>
<feature type="transmembrane region" description="Helical" evidence="8">
    <location>
        <begin position="217"/>
        <end position="242"/>
    </location>
</feature>
<dbReference type="AlphaFoldDB" id="A0AAX3Y8B0"/>
<dbReference type="Proteomes" id="UP001066327">
    <property type="component" value="Unassembled WGS sequence"/>
</dbReference>
<feature type="transmembrane region" description="Helical" evidence="8">
    <location>
        <begin position="419"/>
        <end position="442"/>
    </location>
</feature>
<keyword evidence="3" id="KW-1003">Cell membrane</keyword>
<feature type="transmembrane region" description="Helical" evidence="8">
    <location>
        <begin position="120"/>
        <end position="144"/>
    </location>
</feature>
<dbReference type="GO" id="GO:0005886">
    <property type="term" value="C:plasma membrane"/>
    <property type="evidence" value="ECO:0007669"/>
    <property type="project" value="UniProtKB-SubCell"/>
</dbReference>
<dbReference type="SUPFAM" id="SSF161098">
    <property type="entry name" value="MetI-like"/>
    <property type="match status" value="2"/>
</dbReference>
<feature type="domain" description="ABC transmembrane type-1" evidence="9">
    <location>
        <begin position="381"/>
        <end position="574"/>
    </location>
</feature>
<feature type="transmembrane region" description="Helical" evidence="8">
    <location>
        <begin position="509"/>
        <end position="532"/>
    </location>
</feature>
<evidence type="ECO:0000313" key="11">
    <source>
        <dbReference type="EMBL" id="WLF44386.1"/>
    </source>
</evidence>
<feature type="transmembrane region" description="Helical" evidence="8">
    <location>
        <begin position="328"/>
        <end position="350"/>
    </location>
</feature>
<dbReference type="Pfam" id="PF00528">
    <property type="entry name" value="BPD_transp_1"/>
    <property type="match status" value="2"/>
</dbReference>
<protein>
    <submittedName>
        <fullName evidence="11">ABC transporter permease subunit</fullName>
    </submittedName>
</protein>
<feature type="transmembrane region" description="Helical" evidence="8">
    <location>
        <begin position="386"/>
        <end position="407"/>
    </location>
</feature>
<accession>A0AAX3Y8B0</accession>
<feature type="transmembrane region" description="Helical" evidence="8">
    <location>
        <begin position="448"/>
        <end position="470"/>
    </location>
</feature>
<dbReference type="PANTHER" id="PTHR43357">
    <property type="entry name" value="INNER MEMBRANE ABC TRANSPORTER PERMEASE PROTEIN YDCV"/>
    <property type="match status" value="1"/>
</dbReference>
<sequence length="586" mass="62292">MTTDVATRDATTDDVVIDQTPAPGRGASPIAFARRFKRQLPWLALTVLVGGLVLLPVVPLQQKAFADGAAGLRGVLELDGVGKMFATTLVLGVGSLIVALIVGTGLALCMHATSPRTRKYLAFMPVLPMIIPGVAHVVGFVFLFSPENGYVNTLLRATPFFDGDAGPINVYSEFWIIVYTGIHLAAFVYLFVYAGLRNLGGDYALAARVNGAGPLRILLTVTLPLLRPVFVYAGVVCFLLALGQFTGPLILGRREGLDVITVRMFELSAQYPIDYSVVAALGTPLMVLALVMVMVQRGLIGKQDRFVGTVSAASPASTSRWGNIGATLVVLLFTVLSALAPLVALAFVALSPFWSGSVSFDALTTQNFSSVFQDRVFVESIFNSTFASVTAVAIVLPLGTLIALGIYNRDRLWRPLSVILDVLANIPLTMPGALLGFGFLFAYSNPSIGLYATKTGLILAYVTIMVPYAVRYQLATLVALGRTTVESSRVSGAGPLRTFIRVILPLGRAGMASSAAIMFVLLIHEFGVSLLIRSAEVNVMSVALFEQYDAGGYPQVAVIAIAMTAITAIGVFLALLFGGSRALEKL</sequence>
<feature type="transmembrane region" description="Helical" evidence="8">
    <location>
        <begin position="552"/>
        <end position="577"/>
    </location>
</feature>
<evidence type="ECO:0000256" key="7">
    <source>
        <dbReference type="ARBA" id="ARBA00023136"/>
    </source>
</evidence>
<reference evidence="10" key="1">
    <citation type="submission" date="2022-12" db="EMBL/GenBank/DDBJ databases">
        <authorList>
            <person name="Krivoruchko A.V."/>
            <person name="Elkin A."/>
        </authorList>
    </citation>
    <scope>NUCLEOTIDE SEQUENCE</scope>
    <source>
        <strain evidence="10">IEGM 249</strain>
    </source>
</reference>
<proteinExistence type="inferred from homology"/>
<dbReference type="InterPro" id="IPR000515">
    <property type="entry name" value="MetI-like"/>
</dbReference>
<evidence type="ECO:0000259" key="9">
    <source>
        <dbReference type="PROSITE" id="PS50928"/>
    </source>
</evidence>
<keyword evidence="7 8" id="KW-0472">Membrane</keyword>
<dbReference type="PROSITE" id="PS50928">
    <property type="entry name" value="ABC_TM1"/>
    <property type="match status" value="2"/>
</dbReference>
<dbReference type="Gene3D" id="1.10.3720.10">
    <property type="entry name" value="MetI-like"/>
    <property type="match status" value="2"/>
</dbReference>
<evidence type="ECO:0000313" key="12">
    <source>
        <dbReference type="Proteomes" id="UP001066327"/>
    </source>
</evidence>
<evidence type="ECO:0000256" key="1">
    <source>
        <dbReference type="ARBA" id="ARBA00004429"/>
    </source>
</evidence>
<keyword evidence="12" id="KW-1185">Reference proteome</keyword>
<feature type="transmembrane region" description="Helical" evidence="8">
    <location>
        <begin position="84"/>
        <end position="108"/>
    </location>
</feature>
<comment type="subcellular location">
    <subcellularLocation>
        <location evidence="1">Cell inner membrane</location>
        <topology evidence="1">Multi-pass membrane protein</topology>
    </subcellularLocation>
    <subcellularLocation>
        <location evidence="8">Cell membrane</location>
        <topology evidence="8">Multi-pass membrane protein</topology>
    </subcellularLocation>
</comment>
<evidence type="ECO:0000256" key="3">
    <source>
        <dbReference type="ARBA" id="ARBA00022475"/>
    </source>
</evidence>
<dbReference type="EMBL" id="CP130953">
    <property type="protein sequence ID" value="WLF44386.1"/>
    <property type="molecule type" value="Genomic_DNA"/>
</dbReference>
<feature type="transmembrane region" description="Helical" evidence="8">
    <location>
        <begin position="275"/>
        <end position="295"/>
    </location>
</feature>
<feature type="domain" description="ABC transmembrane type-1" evidence="9">
    <location>
        <begin position="85"/>
        <end position="296"/>
    </location>
</feature>
<name>A0AAX3Y8B0_RHOOP</name>
<dbReference type="GO" id="GO:0055085">
    <property type="term" value="P:transmembrane transport"/>
    <property type="evidence" value="ECO:0007669"/>
    <property type="project" value="InterPro"/>
</dbReference>
<evidence type="ECO:0000313" key="13">
    <source>
        <dbReference type="Proteomes" id="UP001231166"/>
    </source>
</evidence>
<comment type="similarity">
    <text evidence="8">Belongs to the binding-protein-dependent transport system permease family.</text>
</comment>
<dbReference type="CDD" id="cd06261">
    <property type="entry name" value="TM_PBP2"/>
    <property type="match status" value="2"/>
</dbReference>
<organism evidence="11 13">
    <name type="scientific">Rhodococcus opacus</name>
    <name type="common">Nocardia opaca</name>
    <dbReference type="NCBI Taxonomy" id="37919"/>
    <lineage>
        <taxon>Bacteria</taxon>
        <taxon>Bacillati</taxon>
        <taxon>Actinomycetota</taxon>
        <taxon>Actinomycetes</taxon>
        <taxon>Mycobacteriales</taxon>
        <taxon>Nocardiaceae</taxon>
        <taxon>Rhodococcus</taxon>
    </lineage>
</organism>
<dbReference type="Proteomes" id="UP001231166">
    <property type="component" value="Chromosome"/>
</dbReference>